<organism evidence="2 3">
    <name type="scientific">Mesorhizobium australicum</name>
    <dbReference type="NCBI Taxonomy" id="536018"/>
    <lineage>
        <taxon>Bacteria</taxon>
        <taxon>Pseudomonadati</taxon>
        <taxon>Pseudomonadota</taxon>
        <taxon>Alphaproteobacteria</taxon>
        <taxon>Hyphomicrobiales</taxon>
        <taxon>Phyllobacteriaceae</taxon>
        <taxon>Mesorhizobium</taxon>
    </lineage>
</organism>
<name>A0A1X7PPJ4_9HYPH</name>
<feature type="signal peptide" evidence="1">
    <location>
        <begin position="1"/>
        <end position="20"/>
    </location>
</feature>
<dbReference type="PROSITE" id="PS51257">
    <property type="entry name" value="PROKAR_LIPOPROTEIN"/>
    <property type="match status" value="1"/>
</dbReference>
<dbReference type="OrthoDB" id="9808963at2"/>
<feature type="chain" id="PRO_5012643284" evidence="1">
    <location>
        <begin position="21"/>
        <end position="150"/>
    </location>
</feature>
<proteinExistence type="predicted"/>
<dbReference type="Proteomes" id="UP000193083">
    <property type="component" value="Unassembled WGS sequence"/>
</dbReference>
<evidence type="ECO:0000313" key="2">
    <source>
        <dbReference type="EMBL" id="SMH53218.1"/>
    </source>
</evidence>
<evidence type="ECO:0000313" key="3">
    <source>
        <dbReference type="Proteomes" id="UP000193083"/>
    </source>
</evidence>
<dbReference type="RefSeq" id="WP_085466453.1">
    <property type="nucleotide sequence ID" value="NZ_FXBL01000004.1"/>
</dbReference>
<protein>
    <submittedName>
        <fullName evidence="2">Uncharacterized protein</fullName>
    </submittedName>
</protein>
<dbReference type="EMBL" id="FXBL01000004">
    <property type="protein sequence ID" value="SMH53218.1"/>
    <property type="molecule type" value="Genomic_DNA"/>
</dbReference>
<keyword evidence="3" id="KW-1185">Reference proteome</keyword>
<sequence>MRRITIALMSLLPLTSGAVASGGFGCDAKDGKVEFLFESGMTRGMGSPVFNFRGSVDIKSKDVAADLRQMEFDGAHLAQYWSEDGQLNLVIYREREGDKPHGYVQVVIRTKGDEEGLRGRYELTAFDGVNDATPEGKTYTASGKVECMVE</sequence>
<gene>
    <name evidence="2" type="ORF">SAMN02982922_4801</name>
</gene>
<accession>A0A1X7PPJ4</accession>
<dbReference type="AlphaFoldDB" id="A0A1X7PPJ4"/>
<reference evidence="2 3" key="1">
    <citation type="submission" date="2017-04" db="EMBL/GenBank/DDBJ databases">
        <authorList>
            <person name="Afonso C.L."/>
            <person name="Miller P.J."/>
            <person name="Scott M.A."/>
            <person name="Spackman E."/>
            <person name="Goraichik I."/>
            <person name="Dimitrov K.M."/>
            <person name="Suarez D.L."/>
            <person name="Swayne D.E."/>
        </authorList>
    </citation>
    <scope>NUCLEOTIDE SEQUENCE [LARGE SCALE GENOMIC DNA]</scope>
    <source>
        <strain evidence="2 3">B5P</strain>
    </source>
</reference>
<evidence type="ECO:0000256" key="1">
    <source>
        <dbReference type="SAM" id="SignalP"/>
    </source>
</evidence>
<keyword evidence="1" id="KW-0732">Signal</keyword>